<keyword evidence="1 2" id="KW-0238">DNA-binding</keyword>
<reference evidence="5 6" key="1">
    <citation type="journal article" date="2008" name="Int. J. Syst. Evol. Microbiol.">
        <title>Neptunomonas japonica sp. nov., an Osedax japonicus symbiont-like bacterium isolated from sediment adjacent to sperm whale carcasses off Kagoshima, Japan.</title>
        <authorList>
            <person name="Miyazaki M."/>
            <person name="Nogi Y."/>
            <person name="Fujiwara Y."/>
            <person name="Kawato M."/>
            <person name="Kubokawa K."/>
            <person name="Horikoshi K."/>
        </authorList>
    </citation>
    <scope>NUCLEOTIDE SEQUENCE [LARGE SCALE GENOMIC DNA]</scope>
    <source>
        <strain evidence="5 6">JAMM 1380</strain>
    </source>
</reference>
<feature type="compositionally biased region" description="Basic and acidic residues" evidence="3">
    <location>
        <begin position="135"/>
        <end position="152"/>
    </location>
</feature>
<dbReference type="EMBL" id="AP014546">
    <property type="protein sequence ID" value="BBB29124.1"/>
    <property type="molecule type" value="Genomic_DNA"/>
</dbReference>
<accession>A0A7R6PAX6</accession>
<evidence type="ECO:0000313" key="6">
    <source>
        <dbReference type="Proteomes" id="UP000595332"/>
    </source>
</evidence>
<dbReference type="GO" id="GO:0006355">
    <property type="term" value="P:regulation of DNA-templated transcription"/>
    <property type="evidence" value="ECO:0007669"/>
    <property type="project" value="InterPro"/>
</dbReference>
<gene>
    <name evidence="5" type="ORF">NEJAP_1170</name>
</gene>
<dbReference type="Gene3D" id="1.10.10.10">
    <property type="entry name" value="Winged helix-like DNA-binding domain superfamily/Winged helix DNA-binding domain"/>
    <property type="match status" value="1"/>
</dbReference>
<dbReference type="CDD" id="cd00383">
    <property type="entry name" value="trans_reg_C"/>
    <property type="match status" value="1"/>
</dbReference>
<feature type="domain" description="OmpR/PhoB-type" evidence="4">
    <location>
        <begin position="174"/>
        <end position="273"/>
    </location>
</feature>
<organism evidence="5 6">
    <name type="scientific">Neptunomonas japonica JAMM 1380</name>
    <dbReference type="NCBI Taxonomy" id="1441457"/>
    <lineage>
        <taxon>Bacteria</taxon>
        <taxon>Pseudomonadati</taxon>
        <taxon>Pseudomonadota</taxon>
        <taxon>Gammaproteobacteria</taxon>
        <taxon>Oceanospirillales</taxon>
        <taxon>Oceanospirillaceae</taxon>
        <taxon>Neptunomonas</taxon>
    </lineage>
</organism>
<name>A0A7R6PAX6_9GAMM</name>
<protein>
    <recommendedName>
        <fullName evidence="4">OmpR/PhoB-type domain-containing protein</fullName>
    </recommendedName>
</protein>
<dbReference type="KEGG" id="njp:NEJAP_1170"/>
<dbReference type="SUPFAM" id="SSF46894">
    <property type="entry name" value="C-terminal effector domain of the bipartite response regulators"/>
    <property type="match status" value="1"/>
</dbReference>
<keyword evidence="6" id="KW-1185">Reference proteome</keyword>
<dbReference type="SMART" id="SM00862">
    <property type="entry name" value="Trans_reg_C"/>
    <property type="match status" value="1"/>
</dbReference>
<dbReference type="PROSITE" id="PS51755">
    <property type="entry name" value="OMPR_PHOB"/>
    <property type="match status" value="1"/>
</dbReference>
<proteinExistence type="predicted"/>
<dbReference type="Proteomes" id="UP000595332">
    <property type="component" value="Chromosome"/>
</dbReference>
<dbReference type="GO" id="GO:0003677">
    <property type="term" value="F:DNA binding"/>
    <property type="evidence" value="ECO:0007669"/>
    <property type="project" value="UniProtKB-UniRule"/>
</dbReference>
<dbReference type="InterPro" id="IPR036388">
    <property type="entry name" value="WH-like_DNA-bd_sf"/>
</dbReference>
<dbReference type="AlphaFoldDB" id="A0A7R6PAX6"/>
<evidence type="ECO:0000256" key="1">
    <source>
        <dbReference type="ARBA" id="ARBA00023125"/>
    </source>
</evidence>
<evidence type="ECO:0000256" key="3">
    <source>
        <dbReference type="SAM" id="MobiDB-lite"/>
    </source>
</evidence>
<dbReference type="InterPro" id="IPR016032">
    <property type="entry name" value="Sig_transdc_resp-reg_C-effctor"/>
</dbReference>
<feature type="region of interest" description="Disordered" evidence="3">
    <location>
        <begin position="135"/>
        <end position="167"/>
    </location>
</feature>
<evidence type="ECO:0000313" key="5">
    <source>
        <dbReference type="EMBL" id="BBB29124.1"/>
    </source>
</evidence>
<evidence type="ECO:0000256" key="2">
    <source>
        <dbReference type="PROSITE-ProRule" id="PRU01091"/>
    </source>
</evidence>
<dbReference type="GO" id="GO:0000160">
    <property type="term" value="P:phosphorelay signal transduction system"/>
    <property type="evidence" value="ECO:0007669"/>
    <property type="project" value="InterPro"/>
</dbReference>
<sequence>MDSNMDNSKNSILLISDDKFILGMLKGYGLANKLHIDTKPALEKLDSKDIKTNYRLIIFDIRELDKIFTKEQLKALKKINDNREISICAIFNNADQKDIQEGSWIDFYLDNPIMEKLDSYLREHFSYNFHPFSDRRNNERRRDERRSEDKQRPLITAPPVSNLSQHTSSKHAHFENYRTGPFTVNINSQSVYFNEKNLKLTRKEFKLFSFLATDTDHTFSSQEIINHLWPENGRANKSDLYQYMHLLRKKVEIDPYKPHWILTLKGIGYKLNTQPLYETSQEEFDSQGVNINHILQ</sequence>
<dbReference type="Pfam" id="PF00486">
    <property type="entry name" value="Trans_reg_C"/>
    <property type="match status" value="1"/>
</dbReference>
<evidence type="ECO:0000259" key="4">
    <source>
        <dbReference type="PROSITE" id="PS51755"/>
    </source>
</evidence>
<feature type="DNA-binding region" description="OmpR/PhoB-type" evidence="2">
    <location>
        <begin position="174"/>
        <end position="273"/>
    </location>
</feature>
<dbReference type="InterPro" id="IPR001867">
    <property type="entry name" value="OmpR/PhoB-type_DNA-bd"/>
</dbReference>